<name>A0AAE1X1S4_9LAMI</name>
<dbReference type="SUPFAM" id="SSF53244">
    <property type="entry name" value="MurD-like peptide ligases, peptide-binding domain"/>
    <property type="match status" value="1"/>
</dbReference>
<dbReference type="GO" id="GO:0004326">
    <property type="term" value="F:tetrahydrofolylpolyglutamate synthase activity"/>
    <property type="evidence" value="ECO:0007669"/>
    <property type="project" value="InterPro"/>
</dbReference>
<keyword evidence="4" id="KW-0547">Nucleotide-binding</keyword>
<dbReference type="Gene3D" id="3.40.1190.10">
    <property type="entry name" value="Mur-like, catalytic domain"/>
    <property type="match status" value="1"/>
</dbReference>
<feature type="domain" description="Mur ligase central" evidence="7">
    <location>
        <begin position="101"/>
        <end position="345"/>
    </location>
</feature>
<dbReference type="SUPFAM" id="SSF53623">
    <property type="entry name" value="MurD-like peptide ligases, catalytic domain"/>
    <property type="match status" value="1"/>
</dbReference>
<evidence type="ECO:0000313" key="8">
    <source>
        <dbReference type="EMBL" id="KAK4403650.1"/>
    </source>
</evidence>
<dbReference type="PANTHER" id="PTHR11136:SF0">
    <property type="entry name" value="DIHYDROFOLATE SYNTHETASE-RELATED"/>
    <property type="match status" value="1"/>
</dbReference>
<reference evidence="8" key="2">
    <citation type="journal article" date="2024" name="Plant">
        <title>Genomic evolution and insights into agronomic trait innovations of Sesamum species.</title>
        <authorList>
            <person name="Miao H."/>
            <person name="Wang L."/>
            <person name="Qu L."/>
            <person name="Liu H."/>
            <person name="Sun Y."/>
            <person name="Le M."/>
            <person name="Wang Q."/>
            <person name="Wei S."/>
            <person name="Zheng Y."/>
            <person name="Lin W."/>
            <person name="Duan Y."/>
            <person name="Cao H."/>
            <person name="Xiong S."/>
            <person name="Wang X."/>
            <person name="Wei L."/>
            <person name="Li C."/>
            <person name="Ma Q."/>
            <person name="Ju M."/>
            <person name="Zhao R."/>
            <person name="Li G."/>
            <person name="Mu C."/>
            <person name="Tian Q."/>
            <person name="Mei H."/>
            <person name="Zhang T."/>
            <person name="Gao T."/>
            <person name="Zhang H."/>
        </authorList>
    </citation>
    <scope>NUCLEOTIDE SEQUENCE</scope>
    <source>
        <strain evidence="8">K16</strain>
    </source>
</reference>
<dbReference type="Gene3D" id="3.90.190.20">
    <property type="entry name" value="Mur ligase, C-terminal domain"/>
    <property type="match status" value="1"/>
</dbReference>
<comment type="similarity">
    <text evidence="1">Belongs to the folylpolyglutamate synthase family.</text>
</comment>
<evidence type="ECO:0000256" key="2">
    <source>
        <dbReference type="ARBA" id="ARBA00022598"/>
    </source>
</evidence>
<dbReference type="GO" id="GO:0008841">
    <property type="term" value="F:dihydrofolate synthase activity"/>
    <property type="evidence" value="ECO:0007669"/>
    <property type="project" value="TreeGrafter"/>
</dbReference>
<keyword evidence="9" id="KW-1185">Reference proteome</keyword>
<evidence type="ECO:0000256" key="1">
    <source>
        <dbReference type="ARBA" id="ARBA00008276"/>
    </source>
</evidence>
<dbReference type="GO" id="GO:0005737">
    <property type="term" value="C:cytoplasm"/>
    <property type="evidence" value="ECO:0007669"/>
    <property type="project" value="TreeGrafter"/>
</dbReference>
<reference evidence="8" key="1">
    <citation type="submission" date="2020-06" db="EMBL/GenBank/DDBJ databases">
        <authorList>
            <person name="Li T."/>
            <person name="Hu X."/>
            <person name="Zhang T."/>
            <person name="Song X."/>
            <person name="Zhang H."/>
            <person name="Dai N."/>
            <person name="Sheng W."/>
            <person name="Hou X."/>
            <person name="Wei L."/>
        </authorList>
    </citation>
    <scope>NUCLEOTIDE SEQUENCE</scope>
    <source>
        <strain evidence="8">K16</strain>
        <tissue evidence="8">Leaf</tissue>
    </source>
</reference>
<evidence type="ECO:0000256" key="3">
    <source>
        <dbReference type="ARBA" id="ARBA00022723"/>
    </source>
</evidence>
<dbReference type="InterPro" id="IPR036615">
    <property type="entry name" value="Mur_ligase_C_dom_sf"/>
</dbReference>
<dbReference type="GO" id="GO:0005524">
    <property type="term" value="F:ATP binding"/>
    <property type="evidence" value="ECO:0007669"/>
    <property type="project" value="UniProtKB-KW"/>
</dbReference>
<dbReference type="GO" id="GO:0046872">
    <property type="term" value="F:metal ion binding"/>
    <property type="evidence" value="ECO:0007669"/>
    <property type="project" value="UniProtKB-KW"/>
</dbReference>
<keyword evidence="5" id="KW-0067">ATP-binding</keyword>
<keyword evidence="3" id="KW-0479">Metal-binding</keyword>
<keyword evidence="2" id="KW-0436">Ligase</keyword>
<gene>
    <name evidence="8" type="ORF">Sango_0733600</name>
</gene>
<dbReference type="NCBIfam" id="TIGR01499">
    <property type="entry name" value="folC"/>
    <property type="match status" value="1"/>
</dbReference>
<dbReference type="PROSITE" id="PS01011">
    <property type="entry name" value="FOLYLPOLYGLU_SYNT_1"/>
    <property type="match status" value="1"/>
</dbReference>
<comment type="caution">
    <text evidence="8">The sequence shown here is derived from an EMBL/GenBank/DDBJ whole genome shotgun (WGS) entry which is preliminary data.</text>
</comment>
<evidence type="ECO:0000256" key="6">
    <source>
        <dbReference type="ARBA" id="ARBA00022842"/>
    </source>
</evidence>
<dbReference type="AlphaFoldDB" id="A0AAE1X1S4"/>
<evidence type="ECO:0000256" key="5">
    <source>
        <dbReference type="ARBA" id="ARBA00022840"/>
    </source>
</evidence>
<keyword evidence="6" id="KW-0460">Magnesium</keyword>
<proteinExistence type="inferred from homology"/>
<protein>
    <submittedName>
        <fullName evidence="8">Dihydrofolate synthetase</fullName>
    </submittedName>
</protein>
<dbReference type="Pfam" id="PF08245">
    <property type="entry name" value="Mur_ligase_M"/>
    <property type="match status" value="1"/>
</dbReference>
<dbReference type="PROSITE" id="PS01012">
    <property type="entry name" value="FOLYLPOLYGLU_SYNT_2"/>
    <property type="match status" value="1"/>
</dbReference>
<organism evidence="8 9">
    <name type="scientific">Sesamum angolense</name>
    <dbReference type="NCBI Taxonomy" id="2727404"/>
    <lineage>
        <taxon>Eukaryota</taxon>
        <taxon>Viridiplantae</taxon>
        <taxon>Streptophyta</taxon>
        <taxon>Embryophyta</taxon>
        <taxon>Tracheophyta</taxon>
        <taxon>Spermatophyta</taxon>
        <taxon>Magnoliopsida</taxon>
        <taxon>eudicotyledons</taxon>
        <taxon>Gunneridae</taxon>
        <taxon>Pentapetalae</taxon>
        <taxon>asterids</taxon>
        <taxon>lamiids</taxon>
        <taxon>Lamiales</taxon>
        <taxon>Pedaliaceae</taxon>
        <taxon>Sesamum</taxon>
    </lineage>
</organism>
<dbReference type="InterPro" id="IPR036565">
    <property type="entry name" value="Mur-like_cat_sf"/>
</dbReference>
<dbReference type="PANTHER" id="PTHR11136">
    <property type="entry name" value="FOLYLPOLYGLUTAMATE SYNTHASE-RELATED"/>
    <property type="match status" value="1"/>
</dbReference>
<dbReference type="EMBL" id="JACGWL010000004">
    <property type="protein sequence ID" value="KAK4403650.1"/>
    <property type="molecule type" value="Genomic_DNA"/>
</dbReference>
<accession>A0AAE1X1S4</accession>
<dbReference type="FunFam" id="3.40.1190.10:FF:000012">
    <property type="entry name" value="Dihydrofolate synthetase"/>
    <property type="match status" value="1"/>
</dbReference>
<dbReference type="InterPro" id="IPR001645">
    <property type="entry name" value="Folylpolyglutamate_synth"/>
</dbReference>
<dbReference type="InterPro" id="IPR018109">
    <property type="entry name" value="Folylpolyglutamate_synth_CS"/>
</dbReference>
<dbReference type="Proteomes" id="UP001289374">
    <property type="component" value="Unassembled WGS sequence"/>
</dbReference>
<dbReference type="InterPro" id="IPR013221">
    <property type="entry name" value="Mur_ligase_cen"/>
</dbReference>
<evidence type="ECO:0000259" key="7">
    <source>
        <dbReference type="Pfam" id="PF08245"/>
    </source>
</evidence>
<sequence>MKIPSMVRSLTSLQLNRRRIPPFANSRTLLDAPSRPFSTALSESQELNEFMEYMEKLKNYEKTGVPKGAGTDSGDGFDLGRMRRLLHNLGNPQSKFKAVHIAGTKGKGSTAAFLSSILRAEGYSVGCYTSPHIRTIRERITLGTNGAPVSAKALSSHFDKIKEAVDMAVKLEKGHLSQFEVLTAVAFSLFAEEKVHFAVIEAGLGGARDATNIISTSDLAASIITNIGEEHLAALGGSLESIAVAKSGIIKEGRPVVLGGPFLPHIEHIIRDKALFMCSPVISASDAGNRSVLKGFSRACETPRQLCDILLLIERDLRVFIELFDVQLRLLGSHQLQNAATATCTALCLRDQGWKLSDASIHTGLECAYLLGRSQFLTFKEAEMLGLPGATILLDGAHTKESAQALVNMIKVALPEASLVLVVAMANDKDHLGFARVLLSAGCLEAVCFTEIDIAGDRSRTTSSSLLKDSWIQASTEMGCDFLDCKTAKYNLIEDQHSQFEGKMGCQSVLFAEGSLMDSIRIGNEILGAKSGTQSGIIVVTGSLHIVSAVLGNKTFPLSLKPKSQSGLVLSQNEVGGPTLKICSNRWDHFRYCCLDSTVPRFDICKLLHLPGFCLYNEQLIELLVRVLYLGALHNTTYFLTLYCLCIDPRVKFEKMIGSELTLPRDCRC</sequence>
<evidence type="ECO:0000313" key="9">
    <source>
        <dbReference type="Proteomes" id="UP001289374"/>
    </source>
</evidence>
<evidence type="ECO:0000256" key="4">
    <source>
        <dbReference type="ARBA" id="ARBA00022741"/>
    </source>
</evidence>